<dbReference type="InterPro" id="IPR012910">
    <property type="entry name" value="Plug_dom"/>
</dbReference>
<organism evidence="4 5">
    <name type="scientific">Paenimyroides viscosum</name>
    <dbReference type="NCBI Taxonomy" id="2488729"/>
    <lineage>
        <taxon>Bacteria</taxon>
        <taxon>Pseudomonadati</taxon>
        <taxon>Bacteroidota</taxon>
        <taxon>Flavobacteriia</taxon>
        <taxon>Flavobacteriales</taxon>
        <taxon>Flavobacteriaceae</taxon>
        <taxon>Paenimyroides</taxon>
    </lineage>
</organism>
<evidence type="ECO:0000256" key="2">
    <source>
        <dbReference type="SAM" id="SignalP"/>
    </source>
</evidence>
<sequence length="2180" mass="254092">MQDFFYIALNKALLMKQLITLFLCLFSVISNAQNYETQWKDVYQSELNKHYKTANNQVEKIYHKAVSENNSREIIKTFFYRNKLKGYIEITDSNDVFKDIDKEIKRLNQPYKSILQTYKAQLLTEYFFKKEYLVIELDKVKEPYSKNNIENWRTIDFVNEIDNLYNEVFKNEELLKKSNEFLGELVQKEELAEIKNYKPYELLCFEWISIFEKKALQQNNISEVVHLKASEVLDFTTNFTTYKFPEPFSKVFGIYQDLELHYEKENDFLKLDQIKLKRYQNFSDALNLSFDIKDQLLSNILETVKTRKFKSKVIVEKVNLWYKYGLKNQKSNTSSTAKVAWAKAVEYILSLKDFELTATESVYLKDVYNTITDKKTQTNLPKYLLKNTVDKGFIRLANTDTLFTKFYKVDNIHMANSLKNDSLKKEYVLKHTPAYEKITTSLNKEADHFEKEYEFLIDGIDKGHYLAFTSPTKEFSSKQKFYNFHNIIVTDVVLFYKAEAKTIDFYFLDRKTGKAFINHKIKINGKKYKTNEFGIVSIIKSKKVTKEEQIKQTEFLVQFQDEDFLFEEVCDFDEEELIYNYQNKSNRYVEEDEEVIMNFFTDRKLYRPEQTIYFKGVFVAVDHIKQIKKILPNTRLQVFGTDDNGVEFYKKEFVTNAYGSFADSISIPKKANISKINITYDPPTDLTKEEKLFWKKYTNTSGGITLHVEEYKRPTFSVSLNNFKENVSYGQEVTLTGKVLSYAKAPISNAKINAKIDLTEYATQQDFYAISKTWQTIETTTNATGNFSVKFLLKPIPKDSLVYQPIHDYRIAINVKDASGEAQTTYTELKVNHNDFSLHFPEYNKKFQLDSDFELYIKSTNANGTFKPVSGTLKIIRNEYNNDYVKKRLWQAPALQNIPIEEFKKHFPDEKYISNKENVEIEVYSNKINITDDKPFIIGKPDWMLAGNYNVEFITDDNFKAEKIYSNFYVADPNAVPSDNQVVSLELTNTEIKNNELTLKVNAVFNDVLVFVQVQQNYDILPTTTFLSKKGFSEIKLPLKDQNTNQVFIKYYYVYDNRAYENILENEYFARKTKHANAEVIHLKNKLIPNTKEQILLKITNDDHKPFVGEMVASMHDISAESMLNNYYDSNIWNFYTGYFSYSDEFSELYYDGQINNKYLPNYSWSIVLDQKLLINYPQINTFGFSLYDDYYVKMRYYDNIKRNIIFTEPKKGLLQLYGSVYTQDGDPIPGATVMLDGSNQGTDTDESGNFMLFVSPQDVLKVFYEGFKPVKFIAEDFKGRIVMIEDEAMFLDEIVVDTYRTYAPTLSDLRPVYDSTKSTTKDNIQAIINETIVEFKFSEKDNNTTVVLRGVGSINNAVEPLYVVDGIPVSAERFRTLAFSDINNISVLKDSGATAIYGNRGANGVILITTKKGDVNEMTDVKIRKNLKETAFFKPFIYLDKNNLYEINYTVPESLTEWKFRALTHNTNAEVSYLETSIFTQKDVTIQPNMPRFLREGDQAFLRARVSNVSDQIQNGKVLLQLKNALTEEDLENVVLSENLQDIQIPPNASTFVEWNIQTPDNIQGLQYVVSIKTAEYSDGEQAIIPILSKKQFVSEYVPVWQLGNTTKKYQLSEMNNNNTDKTNLNYSIQLSSNDFWYVLNKLPYLLSYPHECTEQLASKYFANQLALKIINENKEIQQILKDWSSVDNTKWDNDKNLKEIIENESPWLQELLSTKERRKKLAGYFNKEVLQKSSNDLLHKIISRQNDNGGLGWFSNENDDFWITLQVLQTFKQLNELNVNWNKVDYEKSINEALLYLDNILLKEKDTKSVPLQKWVDYMYLRSHFKTQLPIENNFVEKWNKVLEIIEKDWLEADVTCKAKSAIIFKNEGNTDLATKIIKQLNESSLVDESFGMYWKTTSNAVSFWSTPSEEQSYAIEAFEKNNEDETKILSLKSRLLNQSNYDSFGSTKATVNGIYAYLLGNKKVDGKSTLHISDKLNEAIDTENKNLNEYGVYEINFTKDAISSNLQEITIENPNKSPVVGSISYNFLQDIDKVTKTNNKEQPFVIQKNYFKEISNERVIVNNSQELKIGDEVWIRLKFSTKENTSYVHIKDNRASTFEPFFELSGIKYENELRYFYKGNDASTNFFINYLPIGEYNLWYKVKVNNVGVFLDGLTIMQSMYAPQYNAHSEVNRLTIN</sequence>
<comment type="caution">
    <text evidence="4">The sequence shown here is derived from an EMBL/GenBank/DDBJ whole genome shotgun (WGS) entry which is preliminary data.</text>
</comment>
<keyword evidence="2" id="KW-0732">Signal</keyword>
<reference evidence="4 5" key="1">
    <citation type="submission" date="2018-11" db="EMBL/GenBank/DDBJ databases">
        <title>Flavobacterium sp. nov., YIM 102796 draft genome.</title>
        <authorList>
            <person name="Li G."/>
            <person name="Jiang Y."/>
        </authorList>
    </citation>
    <scope>NUCLEOTIDE SEQUENCE [LARGE SCALE GENOMIC DNA]</scope>
    <source>
        <strain evidence="4 5">YIM 102796</strain>
    </source>
</reference>
<dbReference type="NCBIfam" id="TIGR04057">
    <property type="entry name" value="SusC_RagA_signa"/>
    <property type="match status" value="1"/>
</dbReference>
<feature type="domain" description="Alpha-2-macroglobulin" evidence="3">
    <location>
        <begin position="1431"/>
        <end position="1521"/>
    </location>
</feature>
<evidence type="ECO:0000313" key="4">
    <source>
        <dbReference type="EMBL" id="RRA95720.1"/>
    </source>
</evidence>
<dbReference type="Pfam" id="PF13715">
    <property type="entry name" value="CarbopepD_reg_2"/>
    <property type="match status" value="1"/>
</dbReference>
<feature type="chain" id="PRO_5017956718" description="Alpha-2-macroglobulin domain-containing protein" evidence="2">
    <location>
        <begin position="33"/>
        <end position="2180"/>
    </location>
</feature>
<comment type="similarity">
    <text evidence="1">Belongs to the protease inhibitor I39 (alpha-2-macroglobulin) family. Bacterial alpha-2-macroglobulin subfamily.</text>
</comment>
<dbReference type="Gene3D" id="1.50.10.20">
    <property type="match status" value="1"/>
</dbReference>
<evidence type="ECO:0000259" key="3">
    <source>
        <dbReference type="SMART" id="SM01360"/>
    </source>
</evidence>
<dbReference type="Pfam" id="PF01835">
    <property type="entry name" value="MG2"/>
    <property type="match status" value="1"/>
</dbReference>
<dbReference type="InterPro" id="IPR041246">
    <property type="entry name" value="Bact_MG10"/>
</dbReference>
<evidence type="ECO:0000256" key="1">
    <source>
        <dbReference type="ARBA" id="ARBA00010556"/>
    </source>
</evidence>
<dbReference type="Pfam" id="PF17973">
    <property type="entry name" value="bMG10"/>
    <property type="match status" value="1"/>
</dbReference>
<dbReference type="SMART" id="SM01360">
    <property type="entry name" value="A2M"/>
    <property type="match status" value="1"/>
</dbReference>
<accession>A0A3P1B3J1</accession>
<dbReference type="Pfam" id="PF07715">
    <property type="entry name" value="Plug"/>
    <property type="match status" value="1"/>
</dbReference>
<dbReference type="SUPFAM" id="SSF49464">
    <property type="entry name" value="Carboxypeptidase regulatory domain-like"/>
    <property type="match status" value="1"/>
</dbReference>
<gene>
    <name evidence="4" type="ORF">EG242_04600</name>
</gene>
<dbReference type="Proteomes" id="UP000268372">
    <property type="component" value="Unassembled WGS sequence"/>
</dbReference>
<dbReference type="PANTHER" id="PTHR40094">
    <property type="entry name" value="ALPHA-2-MACROGLOBULIN HOMOLOG"/>
    <property type="match status" value="1"/>
</dbReference>
<dbReference type="InterPro" id="IPR051802">
    <property type="entry name" value="YfhM-like"/>
</dbReference>
<dbReference type="RefSeq" id="WP_124898734.1">
    <property type="nucleotide sequence ID" value="NZ_RQTJ01000007.1"/>
</dbReference>
<protein>
    <recommendedName>
        <fullName evidence="3">Alpha-2-macroglobulin domain-containing protein</fullName>
    </recommendedName>
</protein>
<dbReference type="InterPro" id="IPR023997">
    <property type="entry name" value="TonB-dep_OMP_SusC/RagA_CS"/>
</dbReference>
<dbReference type="InterPro" id="IPR002890">
    <property type="entry name" value="MG2"/>
</dbReference>
<dbReference type="InterPro" id="IPR037066">
    <property type="entry name" value="Plug_dom_sf"/>
</dbReference>
<dbReference type="Gene3D" id="2.170.130.10">
    <property type="entry name" value="TonB-dependent receptor, plug domain"/>
    <property type="match status" value="1"/>
</dbReference>
<dbReference type="Gene3D" id="2.60.40.1120">
    <property type="entry name" value="Carboxypeptidase-like, regulatory domain"/>
    <property type="match status" value="1"/>
</dbReference>
<evidence type="ECO:0000313" key="5">
    <source>
        <dbReference type="Proteomes" id="UP000268372"/>
    </source>
</evidence>
<keyword evidence="5" id="KW-1185">Reference proteome</keyword>
<dbReference type="PANTHER" id="PTHR40094:SF1">
    <property type="entry name" value="UBIQUITIN DOMAIN-CONTAINING PROTEIN"/>
    <property type="match status" value="1"/>
</dbReference>
<dbReference type="OrthoDB" id="9767116at2"/>
<proteinExistence type="inferred from homology"/>
<feature type="signal peptide" evidence="2">
    <location>
        <begin position="1"/>
        <end position="32"/>
    </location>
</feature>
<dbReference type="InterPro" id="IPR008969">
    <property type="entry name" value="CarboxyPept-like_regulatory"/>
</dbReference>
<name>A0A3P1B3J1_9FLAO</name>
<dbReference type="InterPro" id="IPR001599">
    <property type="entry name" value="Macroglobln_a2"/>
</dbReference>
<dbReference type="GO" id="GO:0004866">
    <property type="term" value="F:endopeptidase inhibitor activity"/>
    <property type="evidence" value="ECO:0007669"/>
    <property type="project" value="InterPro"/>
</dbReference>
<dbReference type="SUPFAM" id="SSF56935">
    <property type="entry name" value="Porins"/>
    <property type="match status" value="1"/>
</dbReference>
<dbReference type="Gene3D" id="2.60.40.1930">
    <property type="match status" value="1"/>
</dbReference>
<dbReference type="SUPFAM" id="SSF48239">
    <property type="entry name" value="Terpenoid cyclases/Protein prenyltransferases"/>
    <property type="match status" value="1"/>
</dbReference>
<dbReference type="Pfam" id="PF00207">
    <property type="entry name" value="A2M"/>
    <property type="match status" value="1"/>
</dbReference>
<dbReference type="EMBL" id="RQTJ01000007">
    <property type="protein sequence ID" value="RRA95720.1"/>
    <property type="molecule type" value="Genomic_DNA"/>
</dbReference>
<dbReference type="InterPro" id="IPR008930">
    <property type="entry name" value="Terpenoid_cyclase/PrenylTrfase"/>
</dbReference>